<protein>
    <submittedName>
        <fullName evidence="2">Bacteriophage CI repressor</fullName>
    </submittedName>
</protein>
<comment type="caution">
    <text evidence="2">The sequence shown here is derived from an EMBL/GenBank/DDBJ whole genome shotgun (WGS) entry which is preliminary data.</text>
</comment>
<sequence>MNDFESILNFLRYETNSKTDKEMCVKLNIPYGTLDTWKARKSIPTKKLYEFSKILGVNIDTIINGNINTKGNENVIVQGKDNVVNFQKNSKYNDKFQEFLALYEKYGNEALLDQFINKLENLKKIIEE</sequence>
<proteinExistence type="predicted"/>
<organism evidence="2">
    <name type="scientific">Campylobacter coli</name>
    <dbReference type="NCBI Taxonomy" id="195"/>
    <lineage>
        <taxon>Bacteria</taxon>
        <taxon>Pseudomonadati</taxon>
        <taxon>Campylobacterota</taxon>
        <taxon>Epsilonproteobacteria</taxon>
        <taxon>Campylobacterales</taxon>
        <taxon>Campylobacteraceae</taxon>
        <taxon>Campylobacter</taxon>
    </lineage>
</organism>
<dbReference type="GO" id="GO:0003677">
    <property type="term" value="F:DNA binding"/>
    <property type="evidence" value="ECO:0007669"/>
    <property type="project" value="InterPro"/>
</dbReference>
<dbReference type="Pfam" id="PF07022">
    <property type="entry name" value="Phage_CI_repr"/>
    <property type="match status" value="1"/>
</dbReference>
<dbReference type="InterPro" id="IPR010744">
    <property type="entry name" value="Phage_CI_N"/>
</dbReference>
<dbReference type="RefSeq" id="WP_052949215.1">
    <property type="nucleotide sequence ID" value="NZ_JBIMRP010000011.1"/>
</dbReference>
<dbReference type="GO" id="GO:0045892">
    <property type="term" value="P:negative regulation of DNA-templated transcription"/>
    <property type="evidence" value="ECO:0007669"/>
    <property type="project" value="InterPro"/>
</dbReference>
<feature type="domain" description="Bacteriophage CI repressor N-terminal" evidence="1">
    <location>
        <begin position="15"/>
        <end position="65"/>
    </location>
</feature>
<evidence type="ECO:0000259" key="1">
    <source>
        <dbReference type="Pfam" id="PF07022"/>
    </source>
</evidence>
<evidence type="ECO:0000313" key="2">
    <source>
        <dbReference type="EMBL" id="EDO9598317.1"/>
    </source>
</evidence>
<dbReference type="AlphaFoldDB" id="A0A6F9IYS7"/>
<dbReference type="InterPro" id="IPR010982">
    <property type="entry name" value="Lambda_DNA-bd_dom_sf"/>
</dbReference>
<dbReference type="Gene3D" id="1.10.260.40">
    <property type="entry name" value="lambda repressor-like DNA-binding domains"/>
    <property type="match status" value="1"/>
</dbReference>
<dbReference type="EMBL" id="AANIRP010000008">
    <property type="protein sequence ID" value="EDO9598317.1"/>
    <property type="molecule type" value="Genomic_DNA"/>
</dbReference>
<accession>A0A6F9IYS7</accession>
<gene>
    <name evidence="2" type="ORF">GY408_001319</name>
</gene>
<name>A0A6F9IYS7_CAMCO</name>
<reference evidence="2" key="1">
    <citation type="submission" date="2020-01" db="EMBL/GenBank/DDBJ databases">
        <authorList>
            <consortium name="PulseNet: The National Subtyping Network for Foodborne Disease Surveillance"/>
            <person name="Tarr C.L."/>
            <person name="Trees E."/>
            <person name="Katz L.S."/>
            <person name="Carleton-Romer H.A."/>
            <person name="Stroika S."/>
            <person name="Kucerova Z."/>
            <person name="Roache K.F."/>
            <person name="Sabol A.L."/>
            <person name="Besser J."/>
            <person name="Gerner-Smidt P."/>
        </authorList>
    </citation>
    <scope>NUCLEOTIDE SEQUENCE</scope>
    <source>
        <strain evidence="2">PNUSAC014259</strain>
    </source>
</reference>